<dbReference type="InterPro" id="IPR002048">
    <property type="entry name" value="EF_hand_dom"/>
</dbReference>
<feature type="domain" description="EF-hand" evidence="2">
    <location>
        <begin position="66"/>
        <end position="101"/>
    </location>
</feature>
<dbReference type="AlphaFoldDB" id="A0A8J8T6G4"/>
<dbReference type="InterPro" id="IPR011992">
    <property type="entry name" value="EF-hand-dom_pair"/>
</dbReference>
<evidence type="ECO:0000259" key="2">
    <source>
        <dbReference type="PROSITE" id="PS50222"/>
    </source>
</evidence>
<dbReference type="SUPFAM" id="SSF47473">
    <property type="entry name" value="EF-hand"/>
    <property type="match status" value="1"/>
</dbReference>
<accession>A0A8J8T6G4</accession>
<reference evidence="3" key="1">
    <citation type="submission" date="2019-06" db="EMBL/GenBank/DDBJ databases">
        <authorList>
            <person name="Zheng W."/>
        </authorList>
    </citation>
    <scope>NUCLEOTIDE SEQUENCE</scope>
    <source>
        <strain evidence="3">QDHG01</strain>
    </source>
</reference>
<evidence type="ECO:0000256" key="1">
    <source>
        <dbReference type="ARBA" id="ARBA00022837"/>
    </source>
</evidence>
<dbReference type="GO" id="GO:0005509">
    <property type="term" value="F:calcium ion binding"/>
    <property type="evidence" value="ECO:0007669"/>
    <property type="project" value="InterPro"/>
</dbReference>
<dbReference type="InterPro" id="IPR018247">
    <property type="entry name" value="EF_Hand_1_Ca_BS"/>
</dbReference>
<proteinExistence type="predicted"/>
<comment type="caution">
    <text evidence="3">The sequence shown here is derived from an EMBL/GenBank/DDBJ whole genome shotgun (WGS) entry which is preliminary data.</text>
</comment>
<dbReference type="SMART" id="SM00054">
    <property type="entry name" value="EFh"/>
    <property type="match status" value="2"/>
</dbReference>
<gene>
    <name evidence="3" type="ORF">FGO68_gene1095</name>
</gene>
<dbReference type="Gene3D" id="1.10.238.10">
    <property type="entry name" value="EF-hand"/>
    <property type="match status" value="1"/>
</dbReference>
<keyword evidence="4" id="KW-1185">Reference proteome</keyword>
<dbReference type="PROSITE" id="PS50222">
    <property type="entry name" value="EF_HAND_2"/>
    <property type="match status" value="2"/>
</dbReference>
<evidence type="ECO:0000313" key="4">
    <source>
        <dbReference type="Proteomes" id="UP000785679"/>
    </source>
</evidence>
<protein>
    <recommendedName>
        <fullName evidence="2">EF-hand domain-containing protein</fullName>
    </recommendedName>
</protein>
<dbReference type="Proteomes" id="UP000785679">
    <property type="component" value="Unassembled WGS sequence"/>
</dbReference>
<name>A0A8J8T6G4_HALGN</name>
<dbReference type="Pfam" id="PF13499">
    <property type="entry name" value="EF-hand_7"/>
    <property type="match status" value="1"/>
</dbReference>
<sequence length="113" mass="12956">MSTIQEELEQTYEALKVILDDMGTFNYVVGEVFGAIDKDRSGHLGREELKGFVAKVCIDMGMKAVPEDRAMDEVFRDLDEDNSEDINQEEFGRFLRRLFIAQKDECAKALNKK</sequence>
<feature type="domain" description="EF-hand" evidence="2">
    <location>
        <begin position="31"/>
        <end position="59"/>
    </location>
</feature>
<organism evidence="3 4">
    <name type="scientific">Halteria grandinella</name>
    <dbReference type="NCBI Taxonomy" id="5974"/>
    <lineage>
        <taxon>Eukaryota</taxon>
        <taxon>Sar</taxon>
        <taxon>Alveolata</taxon>
        <taxon>Ciliophora</taxon>
        <taxon>Intramacronucleata</taxon>
        <taxon>Spirotrichea</taxon>
        <taxon>Stichotrichia</taxon>
        <taxon>Sporadotrichida</taxon>
        <taxon>Halteriidae</taxon>
        <taxon>Halteria</taxon>
    </lineage>
</organism>
<evidence type="ECO:0000313" key="3">
    <source>
        <dbReference type="EMBL" id="TNV84109.1"/>
    </source>
</evidence>
<keyword evidence="1" id="KW-0106">Calcium</keyword>
<dbReference type="PROSITE" id="PS00018">
    <property type="entry name" value="EF_HAND_1"/>
    <property type="match status" value="1"/>
</dbReference>
<dbReference type="EMBL" id="RRYP01003131">
    <property type="protein sequence ID" value="TNV84109.1"/>
    <property type="molecule type" value="Genomic_DNA"/>
</dbReference>